<dbReference type="STRING" id="470145.BACCOP_03243"/>
<accession>B3JMT9</accession>
<evidence type="ECO:0000313" key="2">
    <source>
        <dbReference type="Proteomes" id="UP000003146"/>
    </source>
</evidence>
<gene>
    <name evidence="1" type="ORF">BACCOP_03243</name>
</gene>
<organism evidence="1 2">
    <name type="scientific">Phocaeicola coprocola DSM 17136</name>
    <dbReference type="NCBI Taxonomy" id="470145"/>
    <lineage>
        <taxon>Bacteria</taxon>
        <taxon>Pseudomonadati</taxon>
        <taxon>Bacteroidota</taxon>
        <taxon>Bacteroidia</taxon>
        <taxon>Bacteroidales</taxon>
        <taxon>Bacteroidaceae</taxon>
        <taxon>Phocaeicola</taxon>
    </lineage>
</organism>
<protein>
    <submittedName>
        <fullName evidence="1">Uncharacterized protein</fullName>
    </submittedName>
</protein>
<name>B3JMT9_9BACT</name>
<dbReference type="Proteomes" id="UP000003146">
    <property type="component" value="Unassembled WGS sequence"/>
</dbReference>
<reference evidence="1 2" key="1">
    <citation type="submission" date="2008-04" db="EMBL/GenBank/DDBJ databases">
        <title>Draft genome sequence of Bacteroides coprocola (DSM 17136).</title>
        <authorList>
            <person name="Sudarsanam P."/>
            <person name="Ley R."/>
            <person name="Guruge J."/>
            <person name="Turnbaugh P.J."/>
            <person name="Mahowald M."/>
            <person name="Liep D."/>
            <person name="Gordon J."/>
        </authorList>
    </citation>
    <scope>NUCLEOTIDE SEQUENCE [LARGE SCALE GENOMIC DNA]</scope>
    <source>
        <strain evidence="1 2">DSM 17136</strain>
    </source>
</reference>
<dbReference type="EMBL" id="ABIY02000115">
    <property type="protein sequence ID" value="EDU99698.1"/>
    <property type="molecule type" value="Genomic_DNA"/>
</dbReference>
<sequence>MRGGTDGGTFFLFFPLFIIANTKLVHFNQIQNRKCVFLQKTKWLNTMN</sequence>
<proteinExistence type="predicted"/>
<comment type="caution">
    <text evidence="1">The sequence shown here is derived from an EMBL/GenBank/DDBJ whole genome shotgun (WGS) entry which is preliminary data.</text>
</comment>
<dbReference type="AlphaFoldDB" id="B3JMT9"/>
<evidence type="ECO:0000313" key="1">
    <source>
        <dbReference type="EMBL" id="EDU99698.1"/>
    </source>
</evidence>
<reference evidence="1 2" key="2">
    <citation type="submission" date="2008-04" db="EMBL/GenBank/DDBJ databases">
        <authorList>
            <person name="Fulton L."/>
            <person name="Clifton S."/>
            <person name="Fulton B."/>
            <person name="Xu J."/>
            <person name="Minx P."/>
            <person name="Pepin K.H."/>
            <person name="Johnson M."/>
            <person name="Thiruvilangam P."/>
            <person name="Bhonagiri V."/>
            <person name="Nash W.E."/>
            <person name="Mardis E.R."/>
            <person name="Wilson R.K."/>
        </authorList>
    </citation>
    <scope>NUCLEOTIDE SEQUENCE [LARGE SCALE GENOMIC DNA]</scope>
    <source>
        <strain evidence="1 2">DSM 17136</strain>
    </source>
</reference>
<dbReference type="HOGENOM" id="CLU_3149344_0_0_10"/>